<keyword evidence="6" id="KW-1185">Reference proteome</keyword>
<dbReference type="Gramene" id="TraesCS2B03G0079800.1">
    <property type="protein sequence ID" value="TraesCS2B03G0079800.1.CDS"/>
    <property type="gene ID" value="TraesCS2B03G0079800"/>
</dbReference>
<name>A0A3B6BXE6_WHEAT</name>
<dbReference type="OMA" id="PEICRHE"/>
<organism evidence="5">
    <name type="scientific">Triticum aestivum</name>
    <name type="common">Wheat</name>
    <dbReference type="NCBI Taxonomy" id="4565"/>
    <lineage>
        <taxon>Eukaryota</taxon>
        <taxon>Viridiplantae</taxon>
        <taxon>Streptophyta</taxon>
        <taxon>Embryophyta</taxon>
        <taxon>Tracheophyta</taxon>
        <taxon>Spermatophyta</taxon>
        <taxon>Magnoliopsida</taxon>
        <taxon>Liliopsida</taxon>
        <taxon>Poales</taxon>
        <taxon>Poaceae</taxon>
        <taxon>BOP clade</taxon>
        <taxon>Pooideae</taxon>
        <taxon>Triticodae</taxon>
        <taxon>Triticeae</taxon>
        <taxon>Triticinae</taxon>
        <taxon>Triticum</taxon>
    </lineage>
</organism>
<reference evidence="5" key="1">
    <citation type="submission" date="2018-08" db="EMBL/GenBank/DDBJ databases">
        <authorList>
            <person name="Rossello M."/>
        </authorList>
    </citation>
    <scope>NUCLEOTIDE SEQUENCE [LARGE SCALE GENOMIC DNA]</scope>
    <source>
        <strain evidence="5">cv. Chinese Spring</strain>
    </source>
</reference>
<keyword evidence="2" id="KW-0560">Oxidoreductase</keyword>
<dbReference type="GO" id="GO:0016491">
    <property type="term" value="F:oxidoreductase activity"/>
    <property type="evidence" value="ECO:0007669"/>
    <property type="project" value="UniProtKB-KW"/>
</dbReference>
<dbReference type="STRING" id="4565.A0A3B6BXE6"/>
<evidence type="ECO:0000313" key="6">
    <source>
        <dbReference type="Proteomes" id="UP000019116"/>
    </source>
</evidence>
<dbReference type="InterPro" id="IPR026992">
    <property type="entry name" value="DIOX_N"/>
</dbReference>
<evidence type="ECO:0000313" key="5">
    <source>
        <dbReference type="EnsemblPlants" id="TraesCS2B02G038500.1"/>
    </source>
</evidence>
<dbReference type="OrthoDB" id="690485at2759"/>
<keyword evidence="3" id="KW-0408">Iron</keyword>
<dbReference type="SUPFAM" id="SSF51197">
    <property type="entry name" value="Clavaminate synthase-like"/>
    <property type="match status" value="1"/>
</dbReference>
<dbReference type="AlphaFoldDB" id="A0A3B6BXE6"/>
<evidence type="ECO:0000256" key="1">
    <source>
        <dbReference type="ARBA" id="ARBA00022723"/>
    </source>
</evidence>
<dbReference type="GO" id="GO:0046872">
    <property type="term" value="F:metal ion binding"/>
    <property type="evidence" value="ECO:0007669"/>
    <property type="project" value="UniProtKB-KW"/>
</dbReference>
<proteinExistence type="predicted"/>
<protein>
    <recommendedName>
        <fullName evidence="4">Non-haem dioxygenase N-terminal domain-containing protein</fullName>
    </recommendedName>
</protein>
<feature type="domain" description="Non-haem dioxygenase N-terminal" evidence="4">
    <location>
        <begin position="60"/>
        <end position="159"/>
    </location>
</feature>
<evidence type="ECO:0000259" key="4">
    <source>
        <dbReference type="Pfam" id="PF14226"/>
    </source>
</evidence>
<dbReference type="Proteomes" id="UP000019116">
    <property type="component" value="Chromosome 2B"/>
</dbReference>
<evidence type="ECO:0000256" key="3">
    <source>
        <dbReference type="ARBA" id="ARBA00023004"/>
    </source>
</evidence>
<sequence>MASAYDRTADLRALDATCSGVRGLVASGVTRLPRIFRVPYGVHRPQPPPPHAPSQEAPSVPVIDLSGADRAAVVAAVRGAAAEWGFFQVTGHGVPEAAMAAATGAVRGFHEAGGGEGSDKARLYSREPARAVKYHCNFDLYQSPVANWRDTLYLRMAPDPPDAGDLPDSCRDALFEYAEQVKNLGNTLFELLSEALGLKSSYLTDIECNQGQIILCH</sequence>
<dbReference type="Gramene" id="TraesCS2B02G038500.1">
    <property type="protein sequence ID" value="TraesCS2B02G038500.1"/>
    <property type="gene ID" value="TraesCS2B02G038500"/>
</dbReference>
<dbReference type="SMR" id="A0A3B6BXE6"/>
<reference evidence="5" key="2">
    <citation type="submission" date="2018-10" db="UniProtKB">
        <authorList>
            <consortium name="EnsemblPlants"/>
        </authorList>
    </citation>
    <scope>IDENTIFICATION</scope>
</reference>
<dbReference type="PANTHER" id="PTHR10209:SF428">
    <property type="entry name" value="OS04G0182200 PROTEIN"/>
    <property type="match status" value="1"/>
</dbReference>
<dbReference type="Pfam" id="PF14226">
    <property type="entry name" value="DIOX_N"/>
    <property type="match status" value="1"/>
</dbReference>
<dbReference type="InterPro" id="IPR027443">
    <property type="entry name" value="IPNS-like_sf"/>
</dbReference>
<accession>A0A3B6BXE6</accession>
<dbReference type="Gramene" id="TraesCLE_scaffold_015114_01G000300.1">
    <property type="protein sequence ID" value="TraesCLE_scaffold_015114_01G000300.1"/>
    <property type="gene ID" value="TraesCLE_scaffold_015114_01G000300"/>
</dbReference>
<keyword evidence="1" id="KW-0479">Metal-binding</keyword>
<evidence type="ECO:0000256" key="2">
    <source>
        <dbReference type="ARBA" id="ARBA00023002"/>
    </source>
</evidence>
<dbReference type="EnsemblPlants" id="TraesCS2B02G038500.1">
    <property type="protein sequence ID" value="TraesCS2B02G038500.1"/>
    <property type="gene ID" value="TraesCS2B02G038500"/>
</dbReference>
<dbReference type="Gene3D" id="2.60.120.330">
    <property type="entry name" value="B-lactam Antibiotic, Isopenicillin N Synthase, Chain"/>
    <property type="match status" value="1"/>
</dbReference>
<dbReference type="PANTHER" id="PTHR10209">
    <property type="entry name" value="OXIDOREDUCTASE, 2OG-FE II OXYGENASE FAMILY PROTEIN"/>
    <property type="match status" value="1"/>
</dbReference>